<evidence type="ECO:0000313" key="3">
    <source>
        <dbReference type="EMBL" id="GAI30640.1"/>
    </source>
</evidence>
<keyword evidence="2" id="KW-0560">Oxidoreductase</keyword>
<dbReference type="Gene3D" id="3.40.50.720">
    <property type="entry name" value="NAD(P)-binding Rossmann-like Domain"/>
    <property type="match status" value="1"/>
</dbReference>
<reference evidence="3" key="1">
    <citation type="journal article" date="2014" name="Front. Microbiol.">
        <title>High frequency of phylogenetically diverse reductive dehalogenase-homologous genes in deep subseafloor sedimentary metagenomes.</title>
        <authorList>
            <person name="Kawai M."/>
            <person name="Futagami T."/>
            <person name="Toyoda A."/>
            <person name="Takaki Y."/>
            <person name="Nishi S."/>
            <person name="Hori S."/>
            <person name="Arai W."/>
            <person name="Tsubouchi T."/>
            <person name="Morono Y."/>
            <person name="Uchiyama I."/>
            <person name="Ito T."/>
            <person name="Fujiyama A."/>
            <person name="Inagaki F."/>
            <person name="Takami H."/>
        </authorList>
    </citation>
    <scope>NUCLEOTIDE SEQUENCE</scope>
    <source>
        <strain evidence="3">Expedition CK06-06</strain>
    </source>
</reference>
<dbReference type="InterPro" id="IPR036291">
    <property type="entry name" value="NAD(P)-bd_dom_sf"/>
</dbReference>
<protein>
    <submittedName>
        <fullName evidence="3">Uncharacterized protein</fullName>
    </submittedName>
</protein>
<dbReference type="InterPro" id="IPR002347">
    <property type="entry name" value="SDR_fam"/>
</dbReference>
<organism evidence="3">
    <name type="scientific">marine sediment metagenome</name>
    <dbReference type="NCBI Taxonomy" id="412755"/>
    <lineage>
        <taxon>unclassified sequences</taxon>
        <taxon>metagenomes</taxon>
        <taxon>ecological metagenomes</taxon>
    </lineage>
</organism>
<sequence>YHKIDIVVCTVGKHEEFNAFKTSLEDWERMIKINLTSTFLTCMKAAEVMKKQKFGKIITISSKMGIVGAYGS</sequence>
<dbReference type="SUPFAM" id="SSF51735">
    <property type="entry name" value="NAD(P)-binding Rossmann-fold domains"/>
    <property type="match status" value="1"/>
</dbReference>
<name>X1NV25_9ZZZZ</name>
<dbReference type="GO" id="GO:0016616">
    <property type="term" value="F:oxidoreductase activity, acting on the CH-OH group of donors, NAD or NADP as acceptor"/>
    <property type="evidence" value="ECO:0007669"/>
    <property type="project" value="TreeGrafter"/>
</dbReference>
<feature type="non-terminal residue" evidence="3">
    <location>
        <position position="72"/>
    </location>
</feature>
<dbReference type="Pfam" id="PF00106">
    <property type="entry name" value="adh_short"/>
    <property type="match status" value="1"/>
</dbReference>
<comment type="similarity">
    <text evidence="1">Belongs to the short-chain dehydrogenases/reductases (SDR) family.</text>
</comment>
<feature type="non-terminal residue" evidence="3">
    <location>
        <position position="1"/>
    </location>
</feature>
<gene>
    <name evidence="3" type="ORF">S06H3_25054</name>
</gene>
<evidence type="ECO:0000256" key="1">
    <source>
        <dbReference type="ARBA" id="ARBA00006484"/>
    </source>
</evidence>
<evidence type="ECO:0000256" key="2">
    <source>
        <dbReference type="ARBA" id="ARBA00023002"/>
    </source>
</evidence>
<dbReference type="PANTHER" id="PTHR42760:SF133">
    <property type="entry name" value="3-OXOACYL-[ACYL-CARRIER-PROTEIN] REDUCTASE"/>
    <property type="match status" value="1"/>
</dbReference>
<proteinExistence type="inferred from homology"/>
<dbReference type="EMBL" id="BARV01014255">
    <property type="protein sequence ID" value="GAI30640.1"/>
    <property type="molecule type" value="Genomic_DNA"/>
</dbReference>
<accession>X1NV25</accession>
<comment type="caution">
    <text evidence="3">The sequence shown here is derived from an EMBL/GenBank/DDBJ whole genome shotgun (WGS) entry which is preliminary data.</text>
</comment>
<dbReference type="AlphaFoldDB" id="X1NV25"/>
<dbReference type="PANTHER" id="PTHR42760">
    <property type="entry name" value="SHORT-CHAIN DEHYDROGENASES/REDUCTASES FAMILY MEMBER"/>
    <property type="match status" value="1"/>
</dbReference>
<dbReference type="CDD" id="cd05233">
    <property type="entry name" value="SDR_c"/>
    <property type="match status" value="1"/>
</dbReference>